<proteinExistence type="predicted"/>
<keyword evidence="4 8" id="KW-1133">Transmembrane helix</keyword>
<feature type="domain" description="PGG" evidence="9">
    <location>
        <begin position="557"/>
        <end position="664"/>
    </location>
</feature>
<sequence length="733" mass="81083">MGCYQQVGQHMGCYQAGQLFLSSCLFVFVSNTLQVVFVSNTLQVVFVSNTLPVGAEELVASCLILMEDSSSLAQKPRLIPRLSIDAETERLLARLGISDSVTNDVSGTAPKMHRELYMAAKSGNTDFIKKKAEEDMERHSLAFQESPKSNTILHIAASSGHDQLVEAILESHHELALKKNYAGDLALHVATSAGHLPIVKKLASAELLQVKNNEGNTPLHLALINKYKEVVDRNLVLKNKYREIADFLVETEPEVSYYLNAEHKSPLYMAAEAGDAVLVQLMIEKASRSEPFEESKSIVHAAITGKNMDVLESVLSKHPNLIKERDNEGMSPLSYAASIGYLNGVRYLLTKLTDYKYERDRNGFFPIHTASSKGHIEVIQEFLQQCPDSIELLNYQGQNILHVVAMSGKAKVVSSMLEMPELEMLINEKDGDGNTSLHLASKGSHPKAVSILTWDKRVDLNLLNKGGRTALDIATGNYSGMIPPFRQGDLPTEEFKPDMDLGTPQLIPILLVHGTWRGKPQTLRLTWLALKHAGAPHAPRPSWYRGNPSSSMPWDYYTDRVNTLLLVATLVATVTFAAGFTVPGGNNDSEPHNGMATFLLHHMFHIFTISNTIAMYSSVIVVVALIWAQLGDRDLVIACLKFTGPILGLALTMVSLAFMTGSYLIVRDLNWLAYLVLIIGSFFLLILTILFAPLCLPSSLPHPIFRYIVYYPFCLLIIVTRSNESILIPLASR</sequence>
<dbReference type="Pfam" id="PF12796">
    <property type="entry name" value="Ank_2"/>
    <property type="match status" value="2"/>
</dbReference>
<dbReference type="Pfam" id="PF13962">
    <property type="entry name" value="PGG"/>
    <property type="match status" value="1"/>
</dbReference>
<dbReference type="SUPFAM" id="SSF48403">
    <property type="entry name" value="Ankyrin repeat"/>
    <property type="match status" value="1"/>
</dbReference>
<evidence type="ECO:0000256" key="6">
    <source>
        <dbReference type="ARBA" id="ARBA00023136"/>
    </source>
</evidence>
<reference evidence="10" key="1">
    <citation type="submission" date="2018-02" db="EMBL/GenBank/DDBJ databases">
        <authorList>
            <person name="Cohen D.B."/>
            <person name="Kent A.D."/>
        </authorList>
    </citation>
    <scope>NUCLEOTIDE SEQUENCE</scope>
</reference>
<keyword evidence="6 8" id="KW-0472">Membrane</keyword>
<evidence type="ECO:0000313" key="10">
    <source>
        <dbReference type="EMBL" id="SPD10908.1"/>
    </source>
</evidence>
<evidence type="ECO:0000256" key="1">
    <source>
        <dbReference type="ARBA" id="ARBA00004141"/>
    </source>
</evidence>
<evidence type="ECO:0000256" key="4">
    <source>
        <dbReference type="ARBA" id="ARBA00022989"/>
    </source>
</evidence>
<feature type="transmembrane region" description="Helical" evidence="8">
    <location>
        <begin position="602"/>
        <end position="630"/>
    </location>
</feature>
<evidence type="ECO:0000259" key="9">
    <source>
        <dbReference type="Pfam" id="PF13962"/>
    </source>
</evidence>
<dbReference type="InterPro" id="IPR036770">
    <property type="entry name" value="Ankyrin_rpt-contain_sf"/>
</dbReference>
<dbReference type="InterPro" id="IPR026961">
    <property type="entry name" value="PGG_dom"/>
</dbReference>
<organism evidence="10">
    <name type="scientific">Fagus sylvatica</name>
    <name type="common">Beechnut</name>
    <dbReference type="NCBI Taxonomy" id="28930"/>
    <lineage>
        <taxon>Eukaryota</taxon>
        <taxon>Viridiplantae</taxon>
        <taxon>Streptophyta</taxon>
        <taxon>Embryophyta</taxon>
        <taxon>Tracheophyta</taxon>
        <taxon>Spermatophyta</taxon>
        <taxon>Magnoliopsida</taxon>
        <taxon>eudicotyledons</taxon>
        <taxon>Gunneridae</taxon>
        <taxon>Pentapetalae</taxon>
        <taxon>rosids</taxon>
        <taxon>fabids</taxon>
        <taxon>Fagales</taxon>
        <taxon>Fagaceae</taxon>
        <taxon>Fagus</taxon>
    </lineage>
</organism>
<protein>
    <recommendedName>
        <fullName evidence="9">PGG domain-containing protein</fullName>
    </recommendedName>
</protein>
<keyword evidence="5 7" id="KW-0040">ANK repeat</keyword>
<dbReference type="AlphaFoldDB" id="A0A2N9HG38"/>
<dbReference type="Gene3D" id="1.25.40.20">
    <property type="entry name" value="Ankyrin repeat-containing domain"/>
    <property type="match status" value="2"/>
</dbReference>
<evidence type="ECO:0000256" key="3">
    <source>
        <dbReference type="ARBA" id="ARBA00022737"/>
    </source>
</evidence>
<evidence type="ECO:0000256" key="5">
    <source>
        <dbReference type="ARBA" id="ARBA00023043"/>
    </source>
</evidence>
<evidence type="ECO:0000256" key="7">
    <source>
        <dbReference type="PROSITE-ProRule" id="PRU00023"/>
    </source>
</evidence>
<evidence type="ECO:0000256" key="2">
    <source>
        <dbReference type="ARBA" id="ARBA00022692"/>
    </source>
</evidence>
<dbReference type="Pfam" id="PF13857">
    <property type="entry name" value="Ank_5"/>
    <property type="match status" value="1"/>
</dbReference>
<dbReference type="PANTHER" id="PTHR24186">
    <property type="entry name" value="PROTEIN PHOSPHATASE 1 REGULATORY SUBUNIT"/>
    <property type="match status" value="1"/>
</dbReference>
<feature type="transmembrane region" description="Helical" evidence="8">
    <location>
        <begin position="708"/>
        <end position="731"/>
    </location>
</feature>
<dbReference type="SMART" id="SM00248">
    <property type="entry name" value="ANK"/>
    <property type="match status" value="9"/>
</dbReference>
<gene>
    <name evidence="10" type="ORF">FSB_LOCUS38790</name>
</gene>
<keyword evidence="3" id="KW-0677">Repeat</keyword>
<dbReference type="GO" id="GO:0005886">
    <property type="term" value="C:plasma membrane"/>
    <property type="evidence" value="ECO:0007669"/>
    <property type="project" value="TreeGrafter"/>
</dbReference>
<dbReference type="PROSITE" id="PS50088">
    <property type="entry name" value="ANK_REPEAT"/>
    <property type="match status" value="1"/>
</dbReference>
<name>A0A2N9HG38_FAGSY</name>
<accession>A0A2N9HG38</accession>
<dbReference type="EMBL" id="OIVN01003391">
    <property type="protein sequence ID" value="SPD10908.1"/>
    <property type="molecule type" value="Genomic_DNA"/>
</dbReference>
<evidence type="ECO:0000256" key="8">
    <source>
        <dbReference type="SAM" id="Phobius"/>
    </source>
</evidence>
<dbReference type="InterPro" id="IPR002110">
    <property type="entry name" value="Ankyrin_rpt"/>
</dbReference>
<feature type="transmembrane region" description="Helical" evidence="8">
    <location>
        <begin position="642"/>
        <end position="665"/>
    </location>
</feature>
<feature type="repeat" description="ANK" evidence="7">
    <location>
        <begin position="148"/>
        <end position="180"/>
    </location>
</feature>
<dbReference type="PANTHER" id="PTHR24186:SF46">
    <property type="entry name" value="PROTEIN ACCELERATED CELL DEATH 6-LIKE"/>
    <property type="match status" value="1"/>
</dbReference>
<keyword evidence="2 8" id="KW-0812">Transmembrane</keyword>
<feature type="transmembrane region" description="Helical" evidence="8">
    <location>
        <begin position="671"/>
        <end position="696"/>
    </location>
</feature>
<comment type="subcellular location">
    <subcellularLocation>
        <location evidence="1">Membrane</location>
        <topology evidence="1">Multi-pass membrane protein</topology>
    </subcellularLocation>
</comment>
<feature type="transmembrane region" description="Helical" evidence="8">
    <location>
        <begin position="561"/>
        <end position="582"/>
    </location>
</feature>